<dbReference type="InterPro" id="IPR001387">
    <property type="entry name" value="Cro/C1-type_HTH"/>
</dbReference>
<evidence type="ECO:0000313" key="5">
    <source>
        <dbReference type="Proteomes" id="UP000294613"/>
    </source>
</evidence>
<dbReference type="Gene3D" id="2.60.120.10">
    <property type="entry name" value="Jelly Rolls"/>
    <property type="match status" value="1"/>
</dbReference>
<dbReference type="AlphaFoldDB" id="A0A4R3JUP0"/>
<dbReference type="Proteomes" id="UP000702954">
    <property type="component" value="Unassembled WGS sequence"/>
</dbReference>
<dbReference type="Pfam" id="PF01381">
    <property type="entry name" value="HTH_3"/>
    <property type="match status" value="1"/>
</dbReference>
<reference evidence="3 6" key="1">
    <citation type="journal article" date="2018" name="Int. J. Syst. Evol. Microbiol.">
        <title>Draft Genome Sequence of Faecalimonas umbilicata JCM 30896T, an Acetate-Producing Bacterium Isolated from Human Feces.</title>
        <authorList>
            <person name="Sakamoto M."/>
            <person name="Ikeyama N."/>
            <person name="Yuki M."/>
            <person name="Ohkuma M."/>
        </authorList>
    </citation>
    <scope>NUCLEOTIDE SEQUENCE [LARGE SCALE GENOMIC DNA]</scope>
    <source>
        <strain evidence="3 6">EGH7</strain>
    </source>
</reference>
<organism evidence="4 5">
    <name type="scientific">Faecalimonas umbilicata</name>
    <dbReference type="NCBI Taxonomy" id="1912855"/>
    <lineage>
        <taxon>Bacteria</taxon>
        <taxon>Bacillati</taxon>
        <taxon>Bacillota</taxon>
        <taxon>Clostridia</taxon>
        <taxon>Lachnospirales</taxon>
        <taxon>Lachnospiraceae</taxon>
        <taxon>Faecalimonas</taxon>
    </lineage>
</organism>
<dbReference type="RefSeq" id="WP_116441763.1">
    <property type="nucleotide sequence ID" value="NZ_BHEO01000008.1"/>
</dbReference>
<dbReference type="InterPro" id="IPR013096">
    <property type="entry name" value="Cupin_2"/>
</dbReference>
<dbReference type="SUPFAM" id="SSF47413">
    <property type="entry name" value="lambda repressor-like DNA-binding domains"/>
    <property type="match status" value="1"/>
</dbReference>
<dbReference type="GO" id="GO:0003700">
    <property type="term" value="F:DNA-binding transcription factor activity"/>
    <property type="evidence" value="ECO:0007669"/>
    <property type="project" value="TreeGrafter"/>
</dbReference>
<dbReference type="Pfam" id="PF07883">
    <property type="entry name" value="Cupin_2"/>
    <property type="match status" value="1"/>
</dbReference>
<dbReference type="InterPro" id="IPR010982">
    <property type="entry name" value="Lambda_DNA-bd_dom_sf"/>
</dbReference>
<evidence type="ECO:0000313" key="3">
    <source>
        <dbReference type="EMBL" id="GBU05295.1"/>
    </source>
</evidence>
<dbReference type="GO" id="GO:0005829">
    <property type="term" value="C:cytosol"/>
    <property type="evidence" value="ECO:0007669"/>
    <property type="project" value="TreeGrafter"/>
</dbReference>
<dbReference type="PANTHER" id="PTHR46797">
    <property type="entry name" value="HTH-TYPE TRANSCRIPTIONAL REGULATOR"/>
    <property type="match status" value="1"/>
</dbReference>
<dbReference type="GO" id="GO:0003677">
    <property type="term" value="F:DNA binding"/>
    <property type="evidence" value="ECO:0007669"/>
    <property type="project" value="UniProtKB-KW"/>
</dbReference>
<dbReference type="EMBL" id="BHEO01000008">
    <property type="protein sequence ID" value="GBU05295.1"/>
    <property type="molecule type" value="Genomic_DNA"/>
</dbReference>
<dbReference type="CDD" id="cd00093">
    <property type="entry name" value="HTH_XRE"/>
    <property type="match status" value="1"/>
</dbReference>
<evidence type="ECO:0000259" key="2">
    <source>
        <dbReference type="PROSITE" id="PS50943"/>
    </source>
</evidence>
<keyword evidence="6" id="KW-1185">Reference proteome</keyword>
<dbReference type="SMART" id="SM00530">
    <property type="entry name" value="HTH_XRE"/>
    <property type="match status" value="1"/>
</dbReference>
<gene>
    <name evidence="4" type="ORF">EDD74_10286</name>
    <name evidence="3" type="ORF">FAEUMB_18360</name>
</gene>
<reference evidence="4 5" key="2">
    <citation type="submission" date="2019-03" db="EMBL/GenBank/DDBJ databases">
        <title>Genomic Encyclopedia of Type Strains, Phase IV (KMG-IV): sequencing the most valuable type-strain genomes for metagenomic binning, comparative biology and taxonomic classification.</title>
        <authorList>
            <person name="Goeker M."/>
        </authorList>
    </citation>
    <scope>NUCLEOTIDE SEQUENCE [LARGE SCALE GENOMIC DNA]</scope>
    <source>
        <strain evidence="4 5">DSM 103426</strain>
    </source>
</reference>
<dbReference type="Proteomes" id="UP000294613">
    <property type="component" value="Unassembled WGS sequence"/>
</dbReference>
<dbReference type="EMBL" id="SLZV01000002">
    <property type="protein sequence ID" value="TCS69917.1"/>
    <property type="molecule type" value="Genomic_DNA"/>
</dbReference>
<dbReference type="InterPro" id="IPR011051">
    <property type="entry name" value="RmlC_Cupin_sf"/>
</dbReference>
<dbReference type="InterPro" id="IPR014710">
    <property type="entry name" value="RmlC-like_jellyroll"/>
</dbReference>
<proteinExistence type="predicted"/>
<comment type="caution">
    <text evidence="4">The sequence shown here is derived from an EMBL/GenBank/DDBJ whole genome shotgun (WGS) entry which is preliminary data.</text>
</comment>
<dbReference type="PROSITE" id="PS50943">
    <property type="entry name" value="HTH_CROC1"/>
    <property type="match status" value="1"/>
</dbReference>
<name>A0A4R3JUP0_9FIRM</name>
<dbReference type="CDD" id="cd02209">
    <property type="entry name" value="cupin_XRE_C"/>
    <property type="match status" value="1"/>
</dbReference>
<accession>A0A4R3JUP0</accession>
<feature type="domain" description="HTH cro/C1-type" evidence="2">
    <location>
        <begin position="11"/>
        <end position="65"/>
    </location>
</feature>
<dbReference type="Gene3D" id="1.10.260.40">
    <property type="entry name" value="lambda repressor-like DNA-binding domains"/>
    <property type="match status" value="1"/>
</dbReference>
<evidence type="ECO:0000256" key="1">
    <source>
        <dbReference type="ARBA" id="ARBA00023125"/>
    </source>
</evidence>
<evidence type="ECO:0000313" key="6">
    <source>
        <dbReference type="Proteomes" id="UP000702954"/>
    </source>
</evidence>
<evidence type="ECO:0000313" key="4">
    <source>
        <dbReference type="EMBL" id="TCS69917.1"/>
    </source>
</evidence>
<dbReference type="PANTHER" id="PTHR46797:SF25">
    <property type="entry name" value="TRANSCRIPTIONAL REGULATOR"/>
    <property type="match status" value="1"/>
</dbReference>
<sequence>MNKSAVIGFRIKELRTEKKYTLKYLSEQTGLSIGFLSQFERGLTSIAIDSLEKIAKVLEVELSSFFDLSSPQETKYVVRSYEKETTLVNSEIIEYALTDHLTSFDLLPRLVDIMPPLPEEKETLELYNHTGEEFIYILEGILTMNIDGITYQLYPGDSVHIPSCIPHNWSNKTNHITKILTVHSPNPLKKEG</sequence>
<dbReference type="InterPro" id="IPR050807">
    <property type="entry name" value="TransReg_Diox_bact_type"/>
</dbReference>
<protein>
    <submittedName>
        <fullName evidence="3">DNA-binding protein</fullName>
    </submittedName>
    <submittedName>
        <fullName evidence="4">XRE family transcriptional regulator</fullName>
    </submittedName>
</protein>
<keyword evidence="1 3" id="KW-0238">DNA-binding</keyword>
<dbReference type="SUPFAM" id="SSF51182">
    <property type="entry name" value="RmlC-like cupins"/>
    <property type="match status" value="1"/>
</dbReference>